<evidence type="ECO:0000313" key="1">
    <source>
        <dbReference type="EMBL" id="MBX18597.1"/>
    </source>
</evidence>
<accession>A0A2P2LKV4</accession>
<reference evidence="1" key="1">
    <citation type="submission" date="2018-02" db="EMBL/GenBank/DDBJ databases">
        <title>Rhizophora mucronata_Transcriptome.</title>
        <authorList>
            <person name="Meera S.P."/>
            <person name="Sreeshan A."/>
            <person name="Augustine A."/>
        </authorList>
    </citation>
    <scope>NUCLEOTIDE SEQUENCE</scope>
    <source>
        <tissue evidence="1">Leaf</tissue>
    </source>
</reference>
<sequence>MKNEQKDSLHHPFSLPLLFDNNIMVFSERKSFRNKKSVFSPANVFLRFYSKQLTYLPDVIQWHFFFFHI</sequence>
<proteinExistence type="predicted"/>
<protein>
    <submittedName>
        <fullName evidence="1">Uncharacterized protein</fullName>
    </submittedName>
</protein>
<dbReference type="EMBL" id="GGEC01038113">
    <property type="protein sequence ID" value="MBX18597.1"/>
    <property type="molecule type" value="Transcribed_RNA"/>
</dbReference>
<organism evidence="1">
    <name type="scientific">Rhizophora mucronata</name>
    <name type="common">Asiatic mangrove</name>
    <dbReference type="NCBI Taxonomy" id="61149"/>
    <lineage>
        <taxon>Eukaryota</taxon>
        <taxon>Viridiplantae</taxon>
        <taxon>Streptophyta</taxon>
        <taxon>Embryophyta</taxon>
        <taxon>Tracheophyta</taxon>
        <taxon>Spermatophyta</taxon>
        <taxon>Magnoliopsida</taxon>
        <taxon>eudicotyledons</taxon>
        <taxon>Gunneridae</taxon>
        <taxon>Pentapetalae</taxon>
        <taxon>rosids</taxon>
        <taxon>fabids</taxon>
        <taxon>Malpighiales</taxon>
        <taxon>Rhizophoraceae</taxon>
        <taxon>Rhizophora</taxon>
    </lineage>
</organism>
<name>A0A2P2LKV4_RHIMU</name>
<dbReference type="AlphaFoldDB" id="A0A2P2LKV4"/>